<dbReference type="EMBL" id="BLZA01000009">
    <property type="protein sequence ID" value="GHJ84748.1"/>
    <property type="molecule type" value="Genomic_DNA"/>
</dbReference>
<feature type="compositionally biased region" description="Polar residues" evidence="6">
    <location>
        <begin position="13"/>
        <end position="25"/>
    </location>
</feature>
<evidence type="ECO:0000256" key="2">
    <source>
        <dbReference type="ARBA" id="ARBA00022574"/>
    </source>
</evidence>
<evidence type="ECO:0000256" key="3">
    <source>
        <dbReference type="ARBA" id="ARBA00022737"/>
    </source>
</evidence>
<dbReference type="SMART" id="SM00320">
    <property type="entry name" value="WD40"/>
    <property type="match status" value="8"/>
</dbReference>
<evidence type="ECO:0008006" key="11">
    <source>
        <dbReference type="Google" id="ProtNLM"/>
    </source>
</evidence>
<dbReference type="FunFam" id="2.130.10.10:FF:000464">
    <property type="entry name" value="Ribosome assembly protein 4"/>
    <property type="match status" value="1"/>
</dbReference>
<dbReference type="Gene3D" id="2.130.10.10">
    <property type="entry name" value="YVTN repeat-like/Quinoprotein amine dehydrogenase"/>
    <property type="match status" value="1"/>
</dbReference>
<feature type="repeat" description="WD" evidence="5">
    <location>
        <begin position="518"/>
        <end position="549"/>
    </location>
</feature>
<evidence type="ECO:0000259" key="8">
    <source>
        <dbReference type="Pfam" id="PF25047"/>
    </source>
</evidence>
<evidence type="ECO:0000256" key="5">
    <source>
        <dbReference type="PROSITE-ProRule" id="PRU00221"/>
    </source>
</evidence>
<feature type="repeat" description="WD" evidence="5">
    <location>
        <begin position="434"/>
        <end position="475"/>
    </location>
</feature>
<dbReference type="Pfam" id="PF25047">
    <property type="entry name" value="Beta-prop_TEP1_2nd"/>
    <property type="match status" value="1"/>
</dbReference>
<dbReference type="InterPro" id="IPR056829">
    <property type="entry name" value="Beta-prop_TEP1_2nd"/>
</dbReference>
<feature type="repeat" description="WD" evidence="5">
    <location>
        <begin position="172"/>
        <end position="206"/>
    </location>
</feature>
<evidence type="ECO:0000256" key="6">
    <source>
        <dbReference type="SAM" id="MobiDB-lite"/>
    </source>
</evidence>
<comment type="subcellular location">
    <subcellularLocation>
        <location evidence="1">Nucleus</location>
        <location evidence="1">Nucleolus</location>
    </subcellularLocation>
</comment>
<evidence type="ECO:0000313" key="9">
    <source>
        <dbReference type="EMBL" id="GHJ84748.1"/>
    </source>
</evidence>
<dbReference type="GO" id="GO:0000027">
    <property type="term" value="P:ribosomal large subunit assembly"/>
    <property type="evidence" value="ECO:0007669"/>
    <property type="project" value="TreeGrafter"/>
</dbReference>
<dbReference type="InterPro" id="IPR020472">
    <property type="entry name" value="WD40_PAC1"/>
</dbReference>
<name>A0A8H3TPF2_9TREE</name>
<evidence type="ECO:0000256" key="1">
    <source>
        <dbReference type="ARBA" id="ARBA00004604"/>
    </source>
</evidence>
<organism evidence="9 10">
    <name type="scientific">Naganishia liquefaciens</name>
    <dbReference type="NCBI Taxonomy" id="104408"/>
    <lineage>
        <taxon>Eukaryota</taxon>
        <taxon>Fungi</taxon>
        <taxon>Dikarya</taxon>
        <taxon>Basidiomycota</taxon>
        <taxon>Agaricomycotina</taxon>
        <taxon>Tremellomycetes</taxon>
        <taxon>Filobasidiales</taxon>
        <taxon>Filobasidiaceae</taxon>
        <taxon>Naganishia</taxon>
    </lineage>
</organism>
<dbReference type="InterPro" id="IPR019775">
    <property type="entry name" value="WD40_repeat_CS"/>
</dbReference>
<dbReference type="PROSITE" id="PS50294">
    <property type="entry name" value="WD_REPEATS_REGION"/>
    <property type="match status" value="6"/>
</dbReference>
<proteinExistence type="predicted"/>
<keyword evidence="10" id="KW-1185">Reference proteome</keyword>
<dbReference type="PANTHER" id="PTHR19848">
    <property type="entry name" value="WD40 REPEAT PROTEIN"/>
    <property type="match status" value="1"/>
</dbReference>
<reference evidence="9" key="1">
    <citation type="submission" date="2020-07" db="EMBL/GenBank/DDBJ databases">
        <title>Draft Genome Sequence of a Deep-Sea Yeast, Naganishia (Cryptococcus) liquefaciens strain N6.</title>
        <authorList>
            <person name="Han Y.W."/>
            <person name="Kajitani R."/>
            <person name="Morimoto H."/>
            <person name="Parhat M."/>
            <person name="Tsubouchi H."/>
            <person name="Bakenova O."/>
            <person name="Ogata M."/>
            <person name="Argunhan B."/>
            <person name="Aoki R."/>
            <person name="Kajiwara S."/>
            <person name="Itoh T."/>
            <person name="Iwasaki H."/>
        </authorList>
    </citation>
    <scope>NUCLEOTIDE SEQUENCE</scope>
    <source>
        <strain evidence="9">N6</strain>
    </source>
</reference>
<comment type="caution">
    <text evidence="9">The sequence shown here is derived from an EMBL/GenBank/DDBJ whole genome shotgun (WGS) entry which is preliminary data.</text>
</comment>
<keyword evidence="2 5" id="KW-0853">WD repeat</keyword>
<evidence type="ECO:0000259" key="7">
    <source>
        <dbReference type="Pfam" id="PF08154"/>
    </source>
</evidence>
<feature type="repeat" description="WD" evidence="5">
    <location>
        <begin position="214"/>
        <end position="246"/>
    </location>
</feature>
<evidence type="ECO:0000256" key="4">
    <source>
        <dbReference type="ARBA" id="ARBA00023242"/>
    </source>
</evidence>
<keyword evidence="3" id="KW-0677">Repeat</keyword>
<dbReference type="GO" id="GO:0005730">
    <property type="term" value="C:nucleolus"/>
    <property type="evidence" value="ECO:0007669"/>
    <property type="project" value="UniProtKB-SubCell"/>
</dbReference>
<dbReference type="SUPFAM" id="SSF50998">
    <property type="entry name" value="Quinoprotein alcohol dehydrogenase-like"/>
    <property type="match status" value="1"/>
</dbReference>
<dbReference type="PANTHER" id="PTHR19848:SF0">
    <property type="entry name" value="NOTCHLESS PROTEIN HOMOLOG 1"/>
    <property type="match status" value="1"/>
</dbReference>
<feature type="repeat" description="WD" evidence="5">
    <location>
        <begin position="476"/>
        <end position="511"/>
    </location>
</feature>
<dbReference type="Proteomes" id="UP000620104">
    <property type="component" value="Unassembled WGS sequence"/>
</dbReference>
<keyword evidence="4" id="KW-0539">Nucleus</keyword>
<dbReference type="Pfam" id="PF00400">
    <property type="entry name" value="WD40"/>
    <property type="match status" value="4"/>
</dbReference>
<protein>
    <recommendedName>
        <fullName evidence="11">WD40 repeat domain-containing protein</fullName>
    </recommendedName>
</protein>
<dbReference type="AlphaFoldDB" id="A0A8H3TPF2"/>
<dbReference type="InterPro" id="IPR011047">
    <property type="entry name" value="Quinoprotein_ADH-like_sf"/>
</dbReference>
<gene>
    <name evidence="9" type="ORF">NliqN6_1150</name>
</gene>
<dbReference type="InterPro" id="IPR012972">
    <property type="entry name" value="NLE"/>
</dbReference>
<dbReference type="Pfam" id="PF08154">
    <property type="entry name" value="NLE"/>
    <property type="match status" value="1"/>
</dbReference>
<feature type="repeat" description="WD" evidence="5">
    <location>
        <begin position="304"/>
        <end position="344"/>
    </location>
</feature>
<dbReference type="OrthoDB" id="10267436at2759"/>
<dbReference type="CDD" id="cd00200">
    <property type="entry name" value="WD40"/>
    <property type="match status" value="1"/>
</dbReference>
<dbReference type="InterPro" id="IPR001680">
    <property type="entry name" value="WD40_rpt"/>
</dbReference>
<feature type="domain" description="NLE" evidence="7">
    <location>
        <begin position="36"/>
        <end position="85"/>
    </location>
</feature>
<feature type="region of interest" description="Disordered" evidence="6">
    <location>
        <begin position="1"/>
        <end position="28"/>
    </location>
</feature>
<sequence>MATLLPPPKRQKLNNSHPRSVQKASTTEEERYVPQVIVQFKNAEDGALLGPAINLPADTNREALQMLVNKLRGEDEDPLPYAFHIVPKVAQPLTAGGVPQAARLQINASILDDALKPARTGTALHQEDDLMPVVADKNLSVSGYSPEDVFEVICEPQAVFRVRSVGRCSSTLSGHAQPILCCSLSPTGKYAATGSGDATARLWDMEIELPKWQLTGHKGWVLCAEWEARERVLATGGHDGHVRFWDPNGGKPIGDARRGHTKWITSLSWEPIHLNAVSPRCASASKDGTVKIWSTTRNHAEFTLAGHTASVNVVKWGGEGLIYTGSSDRTIKIWDSKTGKLVRTLSEHAHWVNTLALNTDFVLRTGPFDHQGKKPKDDAEAAALALARYKKQIAVQPELMISGSDDHTLFLWPSQHVKDSSDAGNAIKKPLARLTGHQKQVNHVAFSPDGRYIASAGFDNAVKLWDGRTGKFISSLRGHVGAVYRLAWSADSRMLVSASKDTTLKLWDLKTFKIRIDLPGHTDEVYCVDFVADKIVSGGRDKTVKIWKN</sequence>
<evidence type="ECO:0000313" key="10">
    <source>
        <dbReference type="Proteomes" id="UP000620104"/>
    </source>
</evidence>
<dbReference type="PROSITE" id="PS00678">
    <property type="entry name" value="WD_REPEATS_1"/>
    <property type="match status" value="3"/>
</dbReference>
<feature type="repeat" description="WD" evidence="5">
    <location>
        <begin position="257"/>
        <end position="303"/>
    </location>
</feature>
<dbReference type="PROSITE" id="PS50082">
    <property type="entry name" value="WD_REPEATS_2"/>
    <property type="match status" value="7"/>
</dbReference>
<dbReference type="PRINTS" id="PR00320">
    <property type="entry name" value="GPROTEINBRPT"/>
</dbReference>
<accession>A0A8H3TPF2</accession>
<dbReference type="InterPro" id="IPR015943">
    <property type="entry name" value="WD40/YVTN_repeat-like_dom_sf"/>
</dbReference>
<feature type="domain" description="TEP-1 second beta-propeller" evidence="8">
    <location>
        <begin position="392"/>
        <end position="548"/>
    </location>
</feature>